<dbReference type="Proteomes" id="UP000051008">
    <property type="component" value="Unassembled WGS sequence"/>
</dbReference>
<dbReference type="Pfam" id="PF00497">
    <property type="entry name" value="SBP_bac_3"/>
    <property type="match status" value="1"/>
</dbReference>
<dbReference type="PANTHER" id="PTHR35936:SF34">
    <property type="entry name" value="ABC TRANSPORTER EXTRACELLULAR-BINDING PROTEIN YCKB-RELATED"/>
    <property type="match status" value="1"/>
</dbReference>
<dbReference type="SMART" id="SM00062">
    <property type="entry name" value="PBPb"/>
    <property type="match status" value="1"/>
</dbReference>
<keyword evidence="1" id="KW-0732">Signal</keyword>
<evidence type="ECO:0000313" key="3">
    <source>
        <dbReference type="EMBL" id="KRM64932.1"/>
    </source>
</evidence>
<keyword evidence="4" id="KW-1185">Reference proteome</keyword>
<sequence length="294" mass="33612">MGGRHLKKMKYVWKILALLIILTSSLAGCENVSKRANQTDTWNKIEKRGTVVVGLDDSFVPMGFRQKNGQLAGYDIDLAREVFKRLGLKVSFQTIDWSMKETELRNGTIDLIWNGYTKTKAREKTVAFSHTYLKNEQILVSKKKNQILRPADMKNKLIGLQSGSSGYTAYNEYPSMLKQYPKQAIQYDTFTNAFLDLNANRIQGLVIDSVYANYYIAHLKDSASYRTLKVGFPNEDFAIGMRKGDKILRQKINLTLAQMAQDGSLNKLNQKWFGENNQISFKDVKIKLIRSNLK</sequence>
<evidence type="ECO:0000259" key="2">
    <source>
        <dbReference type="SMART" id="SM00062"/>
    </source>
</evidence>
<accession>A0A0R2AH10</accession>
<feature type="domain" description="Solute-binding protein family 3/N-terminal" evidence="2">
    <location>
        <begin position="50"/>
        <end position="276"/>
    </location>
</feature>
<reference evidence="3 4" key="1">
    <citation type="journal article" date="2015" name="Genome Announc.">
        <title>Expanding the biotechnology potential of lactobacilli through comparative genomics of 213 strains and associated genera.</title>
        <authorList>
            <person name="Sun Z."/>
            <person name="Harris H.M."/>
            <person name="McCann A."/>
            <person name="Guo C."/>
            <person name="Argimon S."/>
            <person name="Zhang W."/>
            <person name="Yang X."/>
            <person name="Jeffery I.B."/>
            <person name="Cooney J.C."/>
            <person name="Kagawa T.F."/>
            <person name="Liu W."/>
            <person name="Song Y."/>
            <person name="Salvetti E."/>
            <person name="Wrobel A."/>
            <person name="Rasinkangas P."/>
            <person name="Parkhill J."/>
            <person name="Rea M.C."/>
            <person name="O'Sullivan O."/>
            <person name="Ritari J."/>
            <person name="Douillard F.P."/>
            <person name="Paul Ross R."/>
            <person name="Yang R."/>
            <person name="Briner A.E."/>
            <person name="Felis G.E."/>
            <person name="de Vos W.M."/>
            <person name="Barrangou R."/>
            <person name="Klaenhammer T.R."/>
            <person name="Caufield P.W."/>
            <person name="Cui Y."/>
            <person name="Zhang H."/>
            <person name="O'Toole P.W."/>
        </authorList>
    </citation>
    <scope>NUCLEOTIDE SEQUENCE [LARGE SCALE GENOMIC DNA]</scope>
    <source>
        <strain evidence="3 4">DSM 20509</strain>
    </source>
</reference>
<dbReference type="PANTHER" id="PTHR35936">
    <property type="entry name" value="MEMBRANE-BOUND LYTIC MUREIN TRANSGLYCOSYLASE F"/>
    <property type="match status" value="1"/>
</dbReference>
<comment type="caution">
    <text evidence="3">The sequence shown here is derived from an EMBL/GenBank/DDBJ whole genome shotgun (WGS) entry which is preliminary data.</text>
</comment>
<organism evidence="3 4">
    <name type="scientific">Ligilactobacillus agilis DSM 20509</name>
    <dbReference type="NCBI Taxonomy" id="1423718"/>
    <lineage>
        <taxon>Bacteria</taxon>
        <taxon>Bacillati</taxon>
        <taxon>Bacillota</taxon>
        <taxon>Bacilli</taxon>
        <taxon>Lactobacillales</taxon>
        <taxon>Lactobacillaceae</taxon>
        <taxon>Ligilactobacillus</taxon>
    </lineage>
</organism>
<name>A0A0R2AH10_9LACO</name>
<dbReference type="SUPFAM" id="SSF53850">
    <property type="entry name" value="Periplasmic binding protein-like II"/>
    <property type="match status" value="1"/>
</dbReference>
<evidence type="ECO:0000256" key="1">
    <source>
        <dbReference type="ARBA" id="ARBA00022729"/>
    </source>
</evidence>
<dbReference type="InterPro" id="IPR001638">
    <property type="entry name" value="Solute-binding_3/MltF_N"/>
</dbReference>
<dbReference type="PROSITE" id="PS51257">
    <property type="entry name" value="PROKAR_LIPOPROTEIN"/>
    <property type="match status" value="1"/>
</dbReference>
<protein>
    <submittedName>
        <fullName evidence="3">Amino acid ABC superfamily ATP binding cassette transporter, binding protein</fullName>
    </submittedName>
</protein>
<gene>
    <name evidence="3" type="ORF">FC14_GL001582</name>
</gene>
<dbReference type="AlphaFoldDB" id="A0A0R2AH10"/>
<dbReference type="EMBL" id="AYYP01000022">
    <property type="protein sequence ID" value="KRM64932.1"/>
    <property type="molecule type" value="Genomic_DNA"/>
</dbReference>
<proteinExistence type="predicted"/>
<dbReference type="PATRIC" id="fig|1423718.3.peg.1647"/>
<dbReference type="Gene3D" id="3.40.190.10">
    <property type="entry name" value="Periplasmic binding protein-like II"/>
    <property type="match status" value="2"/>
</dbReference>
<evidence type="ECO:0000313" key="4">
    <source>
        <dbReference type="Proteomes" id="UP000051008"/>
    </source>
</evidence>
<dbReference type="CDD" id="cd00996">
    <property type="entry name" value="PBP2_AatB_like"/>
    <property type="match status" value="1"/>
</dbReference>